<evidence type="ECO:0000256" key="1">
    <source>
        <dbReference type="ARBA" id="ARBA00004651"/>
    </source>
</evidence>
<dbReference type="GO" id="GO:0015095">
    <property type="term" value="F:magnesium ion transmembrane transporter activity"/>
    <property type="evidence" value="ECO:0007669"/>
    <property type="project" value="TreeGrafter"/>
</dbReference>
<dbReference type="RefSeq" id="XP_043004967.1">
    <property type="nucleotide sequence ID" value="XM_043157600.1"/>
</dbReference>
<evidence type="ECO:0000313" key="11">
    <source>
        <dbReference type="EMBL" id="KAG7088496.1"/>
    </source>
</evidence>
<evidence type="ECO:0000313" key="12">
    <source>
        <dbReference type="Proteomes" id="UP001049176"/>
    </source>
</evidence>
<dbReference type="InterPro" id="IPR045861">
    <property type="entry name" value="CorA_cytoplasmic_dom"/>
</dbReference>
<evidence type="ECO:0000256" key="9">
    <source>
        <dbReference type="SAM" id="MobiDB-lite"/>
    </source>
</evidence>
<dbReference type="KEGG" id="more:E1B28_012484"/>
<gene>
    <name evidence="11" type="ORF">E1B28_012484</name>
</gene>
<keyword evidence="12" id="KW-1185">Reference proteome</keyword>
<dbReference type="Pfam" id="PF01544">
    <property type="entry name" value="CorA"/>
    <property type="match status" value="1"/>
</dbReference>
<evidence type="ECO:0000256" key="3">
    <source>
        <dbReference type="ARBA" id="ARBA00022448"/>
    </source>
</evidence>
<keyword evidence="5 10" id="KW-0812">Transmembrane</keyword>
<dbReference type="AlphaFoldDB" id="A0A9P7RRK2"/>
<evidence type="ECO:0000256" key="7">
    <source>
        <dbReference type="ARBA" id="ARBA00023136"/>
    </source>
</evidence>
<dbReference type="InterPro" id="IPR002523">
    <property type="entry name" value="MgTranspt_CorA/ZnTranspt_ZntB"/>
</dbReference>
<comment type="subcellular location">
    <subcellularLocation>
        <location evidence="1">Cell membrane</location>
        <topology evidence="1">Multi-pass membrane protein</topology>
    </subcellularLocation>
</comment>
<dbReference type="GO" id="GO:0015087">
    <property type="term" value="F:cobalt ion transmembrane transporter activity"/>
    <property type="evidence" value="ECO:0007669"/>
    <property type="project" value="TreeGrafter"/>
</dbReference>
<keyword evidence="4" id="KW-1003">Cell membrane</keyword>
<dbReference type="Proteomes" id="UP001049176">
    <property type="component" value="Chromosome 8"/>
</dbReference>
<keyword evidence="7 10" id="KW-0472">Membrane</keyword>
<evidence type="ECO:0000256" key="6">
    <source>
        <dbReference type="ARBA" id="ARBA00022989"/>
    </source>
</evidence>
<dbReference type="EMBL" id="CM032188">
    <property type="protein sequence ID" value="KAG7088496.1"/>
    <property type="molecule type" value="Genomic_DNA"/>
</dbReference>
<sequence>MYPRSKRRYPAPKDGARWNNYSRPPPSHRHSGPSAPWPWINIDDEIDAKLLASDQPPIPEMCDHSTCNGCWEGYPKSRFPNWTDSQVRRSGIKRAIQNYDKKNPCLVYYMDMINTGLFQNGGTLLVYDDETYDHFWNRLVSIQRPVETRLRAIFVKNMSGPILQMLGAKYNIEPFFFSSSLSWIPSRFQEEVRPGKGDHITITLTFLRAVEGNLSSTVSHISEDTAVDDEVLDTQRPLYLGSGDGCYLVLDLLAVHLIRDEHSSTVISYHHTDPDTTAAEYLHERIRYAGKSVYWQNIFRNSPDPTFIVLLFLWHAMYAWDEALEVLYRHIIDMEKTVMDSADMYMTRGLHFIRAHHLHYASLLQDMKKSVRFVLTTPNPAMENVAEDVKLFSEKLLEKECNNLLIEIERLEMQLNMQDQRLKNVMNLVFSTVNIQDSSRMQELSEAAVRDSAAMKQIAYLTMIFLPASYTASVFGMNVKELTVGAASGVLVYIAVALPLTFVTVWVIMTFQSKHFFPNRSGTTFWMRLAWPLLFFRSMFGLDPKSKDERLTILNGRREAAHAYNHV</sequence>
<keyword evidence="6 10" id="KW-1133">Transmembrane helix</keyword>
<dbReference type="GO" id="GO:0050897">
    <property type="term" value="F:cobalt ion binding"/>
    <property type="evidence" value="ECO:0007669"/>
    <property type="project" value="TreeGrafter"/>
</dbReference>
<evidence type="ECO:0000256" key="8">
    <source>
        <dbReference type="SAM" id="Coils"/>
    </source>
</evidence>
<dbReference type="GO" id="GO:0000287">
    <property type="term" value="F:magnesium ion binding"/>
    <property type="evidence" value="ECO:0007669"/>
    <property type="project" value="TreeGrafter"/>
</dbReference>
<comment type="caution">
    <text evidence="11">The sequence shown here is derived from an EMBL/GenBank/DDBJ whole genome shotgun (WGS) entry which is preliminary data.</text>
</comment>
<feature type="region of interest" description="Disordered" evidence="9">
    <location>
        <begin position="1"/>
        <end position="37"/>
    </location>
</feature>
<proteinExistence type="inferred from homology"/>
<keyword evidence="3" id="KW-0813">Transport</keyword>
<dbReference type="PANTHER" id="PTHR46494:SF1">
    <property type="entry name" value="CORA FAMILY METAL ION TRANSPORTER (EUROFUNG)"/>
    <property type="match status" value="1"/>
</dbReference>
<accession>A0A9P7RRK2</accession>
<evidence type="ECO:0000256" key="10">
    <source>
        <dbReference type="SAM" id="Phobius"/>
    </source>
</evidence>
<reference evidence="11" key="1">
    <citation type="journal article" date="2021" name="Genome Biol. Evol.">
        <title>The assembled and annotated genome of the fairy-ring fungus Marasmius oreades.</title>
        <authorList>
            <person name="Hiltunen M."/>
            <person name="Ament-Velasquez S.L."/>
            <person name="Johannesson H."/>
        </authorList>
    </citation>
    <scope>NUCLEOTIDE SEQUENCE</scope>
    <source>
        <strain evidence="11">03SP1</strain>
    </source>
</reference>
<comment type="similarity">
    <text evidence="2">Belongs to the CorA metal ion transporter (MIT) (TC 1.A.35) family.</text>
</comment>
<evidence type="ECO:0000256" key="5">
    <source>
        <dbReference type="ARBA" id="ARBA00022692"/>
    </source>
</evidence>
<keyword evidence="8" id="KW-0175">Coiled coil</keyword>
<dbReference type="GeneID" id="66081559"/>
<dbReference type="SUPFAM" id="SSF144083">
    <property type="entry name" value="Magnesium transport protein CorA, transmembrane region"/>
    <property type="match status" value="1"/>
</dbReference>
<feature type="coiled-coil region" evidence="8">
    <location>
        <begin position="394"/>
        <end position="428"/>
    </location>
</feature>
<organism evidence="11 12">
    <name type="scientific">Marasmius oreades</name>
    <name type="common">fairy-ring Marasmius</name>
    <dbReference type="NCBI Taxonomy" id="181124"/>
    <lineage>
        <taxon>Eukaryota</taxon>
        <taxon>Fungi</taxon>
        <taxon>Dikarya</taxon>
        <taxon>Basidiomycota</taxon>
        <taxon>Agaricomycotina</taxon>
        <taxon>Agaricomycetes</taxon>
        <taxon>Agaricomycetidae</taxon>
        <taxon>Agaricales</taxon>
        <taxon>Marasmiineae</taxon>
        <taxon>Marasmiaceae</taxon>
        <taxon>Marasmius</taxon>
    </lineage>
</organism>
<evidence type="ECO:0000256" key="2">
    <source>
        <dbReference type="ARBA" id="ARBA00009765"/>
    </source>
</evidence>
<dbReference type="SUPFAM" id="SSF143865">
    <property type="entry name" value="CorA soluble domain-like"/>
    <property type="match status" value="1"/>
</dbReference>
<dbReference type="Gene3D" id="1.20.58.340">
    <property type="entry name" value="Magnesium transport protein CorA, transmembrane region"/>
    <property type="match status" value="1"/>
</dbReference>
<feature type="compositionally biased region" description="Basic residues" evidence="9">
    <location>
        <begin position="1"/>
        <end position="10"/>
    </location>
</feature>
<feature type="transmembrane region" description="Helical" evidence="10">
    <location>
        <begin position="490"/>
        <end position="511"/>
    </location>
</feature>
<dbReference type="OrthoDB" id="3231000at2759"/>
<feature type="transmembrane region" description="Helical" evidence="10">
    <location>
        <begin position="458"/>
        <end position="478"/>
    </location>
</feature>
<dbReference type="InterPro" id="IPR045863">
    <property type="entry name" value="CorA_TM1_TM2"/>
</dbReference>
<protein>
    <submittedName>
        <fullName evidence="11">Uncharacterized protein</fullName>
    </submittedName>
</protein>
<dbReference type="GO" id="GO:0005886">
    <property type="term" value="C:plasma membrane"/>
    <property type="evidence" value="ECO:0007669"/>
    <property type="project" value="UniProtKB-SubCell"/>
</dbReference>
<name>A0A9P7RRK2_9AGAR</name>
<evidence type="ECO:0000256" key="4">
    <source>
        <dbReference type="ARBA" id="ARBA00022475"/>
    </source>
</evidence>
<dbReference type="PANTHER" id="PTHR46494">
    <property type="entry name" value="CORA FAMILY METAL ION TRANSPORTER (EUROFUNG)"/>
    <property type="match status" value="1"/>
</dbReference>